<reference evidence="4" key="1">
    <citation type="submission" date="2017-02" db="EMBL/GenBank/DDBJ databases">
        <authorList>
            <person name="Varghese N."/>
            <person name="Submissions S."/>
        </authorList>
    </citation>
    <scope>NUCLEOTIDE SEQUENCE [LARGE SCALE GENOMIC DNA]</scope>
    <source>
        <strain evidence="4">DSM 22385</strain>
    </source>
</reference>
<dbReference type="EMBL" id="FUYR01000002">
    <property type="protein sequence ID" value="SKB63785.1"/>
    <property type="molecule type" value="Genomic_DNA"/>
</dbReference>
<evidence type="ECO:0000313" key="3">
    <source>
        <dbReference type="EMBL" id="SKB63785.1"/>
    </source>
</evidence>
<sequence>MLIAVGTYSLPTNPGIFVYRLEGDTLAAIQLSMVAGIENPSFLALSRDCRRILAISEQMTNDHGQLLTFGIHEGALTLIDKLNYRGGGSCFVSADQDCRFAFIANYGAGTLLLVRLRNDSSSELVQAITFDGHGPVQGRQEKSHIHAAQLSPDGRFLICTDLGSDRLYQFHFDPEQDGPLSPFDPPYLQLPPGSGPRHLVFAQDAMHIYLLTELSGEIFTISAPGSGLEVISKQSLVPNDYSSVVEAADLKIHPHADILYASVRGEINELVVFKMDPISGNLSFLQRISSEGKSPRSILITPDGRLLLAANEKSDGVTIFRIAENGSLTYTQREIKVNSPASLICLS</sequence>
<name>A0A1T5CW96_9SPHI</name>
<dbReference type="SUPFAM" id="SSF51004">
    <property type="entry name" value="C-terminal (heme d1) domain of cytochrome cd1-nitrite reductase"/>
    <property type="match status" value="1"/>
</dbReference>
<dbReference type="RefSeq" id="WP_079702502.1">
    <property type="nucleotide sequence ID" value="NZ_FUYR01000002.1"/>
</dbReference>
<dbReference type="GO" id="GO:0017057">
    <property type="term" value="F:6-phosphogluconolactonase activity"/>
    <property type="evidence" value="ECO:0007669"/>
    <property type="project" value="TreeGrafter"/>
</dbReference>
<dbReference type="Gene3D" id="2.130.10.10">
    <property type="entry name" value="YVTN repeat-like/Quinoprotein amine dehydrogenase"/>
    <property type="match status" value="1"/>
</dbReference>
<accession>A0A1T5CW96</accession>
<keyword evidence="2" id="KW-0119">Carbohydrate metabolism</keyword>
<organism evidence="3 4">
    <name type="scientific">Daejeonella lutea</name>
    <dbReference type="NCBI Taxonomy" id="572036"/>
    <lineage>
        <taxon>Bacteria</taxon>
        <taxon>Pseudomonadati</taxon>
        <taxon>Bacteroidota</taxon>
        <taxon>Sphingobacteriia</taxon>
        <taxon>Sphingobacteriales</taxon>
        <taxon>Sphingobacteriaceae</taxon>
        <taxon>Daejeonella</taxon>
    </lineage>
</organism>
<evidence type="ECO:0000256" key="2">
    <source>
        <dbReference type="ARBA" id="ARBA00022526"/>
    </source>
</evidence>
<evidence type="ECO:0000313" key="4">
    <source>
        <dbReference type="Proteomes" id="UP000189981"/>
    </source>
</evidence>
<dbReference type="Proteomes" id="UP000189981">
    <property type="component" value="Unassembled WGS sequence"/>
</dbReference>
<dbReference type="Pfam" id="PF10282">
    <property type="entry name" value="Lactonase"/>
    <property type="match status" value="1"/>
</dbReference>
<dbReference type="InterPro" id="IPR019405">
    <property type="entry name" value="Lactonase_7-beta_prop"/>
</dbReference>
<comment type="similarity">
    <text evidence="1">Belongs to the cycloisomerase 2 family.</text>
</comment>
<dbReference type="InterPro" id="IPR050282">
    <property type="entry name" value="Cycloisomerase_2"/>
</dbReference>
<dbReference type="GO" id="GO:0006006">
    <property type="term" value="P:glucose metabolic process"/>
    <property type="evidence" value="ECO:0007669"/>
    <property type="project" value="UniProtKB-KW"/>
</dbReference>
<dbReference type="OrthoDB" id="9790815at2"/>
<dbReference type="InterPro" id="IPR015943">
    <property type="entry name" value="WD40/YVTN_repeat-like_dom_sf"/>
</dbReference>
<evidence type="ECO:0000256" key="1">
    <source>
        <dbReference type="ARBA" id="ARBA00005564"/>
    </source>
</evidence>
<dbReference type="InterPro" id="IPR011048">
    <property type="entry name" value="Haem_d1_sf"/>
</dbReference>
<dbReference type="PANTHER" id="PTHR30344">
    <property type="entry name" value="6-PHOSPHOGLUCONOLACTONASE-RELATED"/>
    <property type="match status" value="1"/>
</dbReference>
<gene>
    <name evidence="3" type="ORF">SAMN05661099_1956</name>
</gene>
<keyword evidence="2" id="KW-0313">Glucose metabolism</keyword>
<protein>
    <submittedName>
        <fullName evidence="3">6-phosphogluconolactonase</fullName>
    </submittedName>
</protein>
<dbReference type="GO" id="GO:0005829">
    <property type="term" value="C:cytosol"/>
    <property type="evidence" value="ECO:0007669"/>
    <property type="project" value="TreeGrafter"/>
</dbReference>
<dbReference type="PANTHER" id="PTHR30344:SF1">
    <property type="entry name" value="6-PHOSPHOGLUCONOLACTONASE"/>
    <property type="match status" value="1"/>
</dbReference>
<dbReference type="STRING" id="572036.SAMN05661099_1956"/>
<proteinExistence type="inferred from homology"/>
<keyword evidence="4" id="KW-1185">Reference proteome</keyword>
<dbReference type="AlphaFoldDB" id="A0A1T5CW96"/>